<sequence>MKKKILLIAFSVFIAVSSYSQDKLFSLGVRAGMNLSDMSVEHSDTKARVGYQFGIVGEYKLPNDFFLQSSLNVSSKGTKVDLDIDYDFNGDGIPDKGSVKTTWNATYLELPVLVGYKVNVTEDFGVKFMAGPYIAYGIGGKITGTASVNMGIPDGGYELYSGKDKMDSFSDESLKRFDFGLLGGVAADYQKFTITLGYEYGLSNVSQGSNGIHNRNAFLTIGYNFY</sequence>
<evidence type="ECO:0000313" key="4">
    <source>
        <dbReference type="Proteomes" id="UP000184480"/>
    </source>
</evidence>
<proteinExistence type="predicted"/>
<evidence type="ECO:0000259" key="2">
    <source>
        <dbReference type="Pfam" id="PF13568"/>
    </source>
</evidence>
<dbReference type="Proteomes" id="UP000184480">
    <property type="component" value="Unassembled WGS sequence"/>
</dbReference>
<organism evidence="3 4">
    <name type="scientific">Dysgonomonas macrotermitis</name>
    <dbReference type="NCBI Taxonomy" id="1346286"/>
    <lineage>
        <taxon>Bacteria</taxon>
        <taxon>Pseudomonadati</taxon>
        <taxon>Bacteroidota</taxon>
        <taxon>Bacteroidia</taxon>
        <taxon>Bacteroidales</taxon>
        <taxon>Dysgonomonadaceae</taxon>
        <taxon>Dysgonomonas</taxon>
    </lineage>
</organism>
<dbReference type="RefSeq" id="WP_062178134.1">
    <property type="nucleotide sequence ID" value="NZ_BBXL01000004.1"/>
</dbReference>
<dbReference type="OrthoDB" id="1429208at2"/>
<gene>
    <name evidence="3" type="ORF">SAMN05444362_10886</name>
</gene>
<dbReference type="STRING" id="1346286.SAMN05444362_10886"/>
<dbReference type="AlphaFoldDB" id="A0A1M5D689"/>
<name>A0A1M5D689_9BACT</name>
<reference evidence="4" key="1">
    <citation type="submission" date="2016-11" db="EMBL/GenBank/DDBJ databases">
        <authorList>
            <person name="Varghese N."/>
            <person name="Submissions S."/>
        </authorList>
    </citation>
    <scope>NUCLEOTIDE SEQUENCE [LARGE SCALE GENOMIC DNA]</scope>
    <source>
        <strain evidence="4">DSM 27370</strain>
    </source>
</reference>
<evidence type="ECO:0000256" key="1">
    <source>
        <dbReference type="SAM" id="SignalP"/>
    </source>
</evidence>
<keyword evidence="4" id="KW-1185">Reference proteome</keyword>
<evidence type="ECO:0000313" key="3">
    <source>
        <dbReference type="EMBL" id="SHF62367.1"/>
    </source>
</evidence>
<dbReference type="EMBL" id="FQUC01000008">
    <property type="protein sequence ID" value="SHF62367.1"/>
    <property type="molecule type" value="Genomic_DNA"/>
</dbReference>
<protein>
    <submittedName>
        <fullName evidence="3">Outer membrane protein beta-barrel domain-containing protein</fullName>
    </submittedName>
</protein>
<keyword evidence="1" id="KW-0732">Signal</keyword>
<feature type="signal peptide" evidence="1">
    <location>
        <begin position="1"/>
        <end position="20"/>
    </location>
</feature>
<accession>A0A1M5D689</accession>
<feature type="chain" id="PRO_5009909484" evidence="1">
    <location>
        <begin position="21"/>
        <end position="226"/>
    </location>
</feature>
<feature type="domain" description="Outer membrane protein beta-barrel" evidence="2">
    <location>
        <begin position="20"/>
        <end position="206"/>
    </location>
</feature>
<dbReference type="Pfam" id="PF13568">
    <property type="entry name" value="OMP_b-brl_2"/>
    <property type="match status" value="1"/>
</dbReference>
<dbReference type="InterPro" id="IPR025665">
    <property type="entry name" value="Beta-barrel_OMP_2"/>
</dbReference>